<keyword evidence="2" id="KW-0689">Ribosomal protein</keyword>
<sequence length="338" mass="37622">MFLAALARPARRIAACLPVPRAYAYAYSTVTPIDHKLRRQLQAQRDSETDAGVRGELDKLLDAPTPPPVPEDGAGEVDFDVDFDLTGGPGPQHASLLEPQEVGSTAQDLFGFQERNTLQTLPDGFDTRRLPLPGPLPATYTEVEYAATVVPGRSIHRPFRHPRTHALPAAQIQFRSHDTLTLSLFVHFATHAATALGIPCSRAYSLPTRRQLWTVLRGPFAHKKSQENFERRVHRRGLKAWDADPKVVDLWFAYLRRHALGGVGMRCVKWERVPMGVGREARGKVIDAIHRERQAAATSKAKIRLLGERIVREEMSAIEAAPAPDGIRTVVQEQEQPQ</sequence>
<evidence type="ECO:0000256" key="4">
    <source>
        <dbReference type="SAM" id="MobiDB-lite"/>
    </source>
</evidence>
<dbReference type="Pfam" id="PF00338">
    <property type="entry name" value="Ribosomal_S10"/>
    <property type="match status" value="1"/>
</dbReference>
<gene>
    <name evidence="6" type="ORF">B0H15DRAFT_865136</name>
</gene>
<protein>
    <recommendedName>
        <fullName evidence="5">Small ribosomal subunit protein uS10 domain-containing protein</fullName>
    </recommendedName>
</protein>
<dbReference type="Proteomes" id="UP001222325">
    <property type="component" value="Unassembled WGS sequence"/>
</dbReference>
<comment type="caution">
    <text evidence="6">The sequence shown here is derived from an EMBL/GenBank/DDBJ whole genome shotgun (WGS) entry which is preliminary data.</text>
</comment>
<keyword evidence="7" id="KW-1185">Reference proteome</keyword>
<dbReference type="PANTHER" id="PTHR11700">
    <property type="entry name" value="30S RIBOSOMAL PROTEIN S10 FAMILY MEMBER"/>
    <property type="match status" value="1"/>
</dbReference>
<comment type="similarity">
    <text evidence="1">Belongs to the universal ribosomal protein uS10 family.</text>
</comment>
<feature type="compositionally biased region" description="Basic and acidic residues" evidence="4">
    <location>
        <begin position="45"/>
        <end position="61"/>
    </location>
</feature>
<dbReference type="GO" id="GO:1990904">
    <property type="term" value="C:ribonucleoprotein complex"/>
    <property type="evidence" value="ECO:0007669"/>
    <property type="project" value="UniProtKB-KW"/>
</dbReference>
<name>A0AAD6TVG4_9AGAR</name>
<dbReference type="SMART" id="SM01403">
    <property type="entry name" value="Ribosomal_S10"/>
    <property type="match status" value="1"/>
</dbReference>
<dbReference type="GO" id="GO:0006412">
    <property type="term" value="P:translation"/>
    <property type="evidence" value="ECO:0007669"/>
    <property type="project" value="InterPro"/>
</dbReference>
<evidence type="ECO:0000313" key="6">
    <source>
        <dbReference type="EMBL" id="KAJ7076010.1"/>
    </source>
</evidence>
<proteinExistence type="inferred from homology"/>
<dbReference type="PRINTS" id="PR00971">
    <property type="entry name" value="RIBOSOMALS10"/>
</dbReference>
<dbReference type="AlphaFoldDB" id="A0AAD6TVG4"/>
<organism evidence="6 7">
    <name type="scientific">Mycena belliarum</name>
    <dbReference type="NCBI Taxonomy" id="1033014"/>
    <lineage>
        <taxon>Eukaryota</taxon>
        <taxon>Fungi</taxon>
        <taxon>Dikarya</taxon>
        <taxon>Basidiomycota</taxon>
        <taxon>Agaricomycotina</taxon>
        <taxon>Agaricomycetes</taxon>
        <taxon>Agaricomycetidae</taxon>
        <taxon>Agaricales</taxon>
        <taxon>Marasmiineae</taxon>
        <taxon>Mycenaceae</taxon>
        <taxon>Mycena</taxon>
    </lineage>
</organism>
<dbReference type="Gene3D" id="3.30.70.600">
    <property type="entry name" value="Ribosomal protein S10 domain"/>
    <property type="match status" value="1"/>
</dbReference>
<dbReference type="InterPro" id="IPR036838">
    <property type="entry name" value="Ribosomal_uS10_dom_sf"/>
</dbReference>
<dbReference type="GO" id="GO:0005840">
    <property type="term" value="C:ribosome"/>
    <property type="evidence" value="ECO:0007669"/>
    <property type="project" value="UniProtKB-KW"/>
</dbReference>
<evidence type="ECO:0000313" key="7">
    <source>
        <dbReference type="Proteomes" id="UP001222325"/>
    </source>
</evidence>
<dbReference type="EMBL" id="JARJCN010000086">
    <property type="protein sequence ID" value="KAJ7076010.1"/>
    <property type="molecule type" value="Genomic_DNA"/>
</dbReference>
<dbReference type="GO" id="GO:0003735">
    <property type="term" value="F:structural constituent of ribosome"/>
    <property type="evidence" value="ECO:0007669"/>
    <property type="project" value="InterPro"/>
</dbReference>
<evidence type="ECO:0000256" key="2">
    <source>
        <dbReference type="ARBA" id="ARBA00022980"/>
    </source>
</evidence>
<feature type="region of interest" description="Disordered" evidence="4">
    <location>
        <begin position="42"/>
        <end position="73"/>
    </location>
</feature>
<accession>A0AAD6TVG4</accession>
<keyword evidence="3" id="KW-0687">Ribonucleoprotein</keyword>
<evidence type="ECO:0000256" key="1">
    <source>
        <dbReference type="ARBA" id="ARBA00007102"/>
    </source>
</evidence>
<feature type="domain" description="Small ribosomal subunit protein uS10" evidence="5">
    <location>
        <begin position="171"/>
        <end position="268"/>
    </location>
</feature>
<dbReference type="SUPFAM" id="SSF54999">
    <property type="entry name" value="Ribosomal protein S10"/>
    <property type="match status" value="1"/>
</dbReference>
<reference evidence="6" key="1">
    <citation type="submission" date="2023-03" db="EMBL/GenBank/DDBJ databases">
        <title>Massive genome expansion in bonnet fungi (Mycena s.s.) driven by repeated elements and novel gene families across ecological guilds.</title>
        <authorList>
            <consortium name="Lawrence Berkeley National Laboratory"/>
            <person name="Harder C.B."/>
            <person name="Miyauchi S."/>
            <person name="Viragh M."/>
            <person name="Kuo A."/>
            <person name="Thoen E."/>
            <person name="Andreopoulos B."/>
            <person name="Lu D."/>
            <person name="Skrede I."/>
            <person name="Drula E."/>
            <person name="Henrissat B."/>
            <person name="Morin E."/>
            <person name="Kohler A."/>
            <person name="Barry K."/>
            <person name="LaButti K."/>
            <person name="Morin E."/>
            <person name="Salamov A."/>
            <person name="Lipzen A."/>
            <person name="Mereny Z."/>
            <person name="Hegedus B."/>
            <person name="Baldrian P."/>
            <person name="Stursova M."/>
            <person name="Weitz H."/>
            <person name="Taylor A."/>
            <person name="Grigoriev I.V."/>
            <person name="Nagy L.G."/>
            <person name="Martin F."/>
            <person name="Kauserud H."/>
        </authorList>
    </citation>
    <scope>NUCLEOTIDE SEQUENCE</scope>
    <source>
        <strain evidence="6">CBHHK173m</strain>
    </source>
</reference>
<evidence type="ECO:0000259" key="5">
    <source>
        <dbReference type="SMART" id="SM01403"/>
    </source>
</evidence>
<dbReference type="InterPro" id="IPR001848">
    <property type="entry name" value="Ribosomal_uS10"/>
</dbReference>
<dbReference type="InterPro" id="IPR027486">
    <property type="entry name" value="Ribosomal_uS10_dom"/>
</dbReference>
<evidence type="ECO:0000256" key="3">
    <source>
        <dbReference type="ARBA" id="ARBA00023274"/>
    </source>
</evidence>
<dbReference type="HAMAP" id="MF_00508">
    <property type="entry name" value="Ribosomal_uS10"/>
    <property type="match status" value="1"/>
</dbReference>